<dbReference type="InterPro" id="IPR029787">
    <property type="entry name" value="Nucleotide_cyclase"/>
</dbReference>
<feature type="domain" description="GGDEF" evidence="3">
    <location>
        <begin position="280"/>
        <end position="412"/>
    </location>
</feature>
<evidence type="ECO:0000259" key="3">
    <source>
        <dbReference type="PROSITE" id="PS50887"/>
    </source>
</evidence>
<dbReference type="NCBIfam" id="TIGR00254">
    <property type="entry name" value="GGDEF"/>
    <property type="match status" value="1"/>
</dbReference>
<evidence type="ECO:0000259" key="2">
    <source>
        <dbReference type="PROSITE" id="PS50883"/>
    </source>
</evidence>
<proteinExistence type="predicted"/>
<dbReference type="InterPro" id="IPR001633">
    <property type="entry name" value="EAL_dom"/>
</dbReference>
<gene>
    <name evidence="4" type="ORF">AEA09_14490</name>
</gene>
<dbReference type="Gene3D" id="3.20.20.450">
    <property type="entry name" value="EAL domain"/>
    <property type="match status" value="1"/>
</dbReference>
<dbReference type="InterPro" id="IPR000160">
    <property type="entry name" value="GGDEF_dom"/>
</dbReference>
<dbReference type="SUPFAM" id="SSF55073">
    <property type="entry name" value="Nucleotide cyclase"/>
    <property type="match status" value="1"/>
</dbReference>
<dbReference type="PANTHER" id="PTHR44757:SF2">
    <property type="entry name" value="BIOFILM ARCHITECTURE MAINTENANCE PROTEIN MBAA"/>
    <property type="match status" value="1"/>
</dbReference>
<dbReference type="InterPro" id="IPR043128">
    <property type="entry name" value="Rev_trsase/Diguanyl_cyclase"/>
</dbReference>
<dbReference type="Gene3D" id="3.30.450.20">
    <property type="entry name" value="PAS domain"/>
    <property type="match status" value="1"/>
</dbReference>
<name>A0ABR5K410_9BACI</name>
<organism evidence="4 5">
    <name type="scientific">Lysinibacillus contaminans</name>
    <dbReference type="NCBI Taxonomy" id="1293441"/>
    <lineage>
        <taxon>Bacteria</taxon>
        <taxon>Bacillati</taxon>
        <taxon>Bacillota</taxon>
        <taxon>Bacilli</taxon>
        <taxon>Bacillales</taxon>
        <taxon>Bacillaceae</taxon>
        <taxon>Lysinibacillus</taxon>
    </lineage>
</organism>
<dbReference type="EMBL" id="LGRV01000003">
    <property type="protein sequence ID" value="KOS69663.1"/>
    <property type="molecule type" value="Genomic_DNA"/>
</dbReference>
<dbReference type="RefSeq" id="WP_053584535.1">
    <property type="nucleotide sequence ID" value="NZ_LGRV01000003.1"/>
</dbReference>
<dbReference type="Pfam" id="PF00990">
    <property type="entry name" value="GGDEF"/>
    <property type="match status" value="1"/>
</dbReference>
<dbReference type="PANTHER" id="PTHR44757">
    <property type="entry name" value="DIGUANYLATE CYCLASE DGCP"/>
    <property type="match status" value="1"/>
</dbReference>
<dbReference type="SUPFAM" id="SSF55785">
    <property type="entry name" value="PYP-like sensor domain (PAS domain)"/>
    <property type="match status" value="1"/>
</dbReference>
<sequence length="673" mass="77839">MDKIKDNVGQDVYYHQLAKLNPFDAIVFLRQKDTREFEVVYRNDKVASLIELNDEHAIEATQFFTELCWEKLLTIFMQESGSIQTIKFLKGQETQKLDVSVQHLDGNVSAIIFREIRDNTVMAYGQPYLQFVEQHVNPVLTTDLQGHIIYQNAAATSLLLHQQVSIIGQNIFSILEKRYVSEFKLLFEKTLEGSAFGMPKCLFKDQLLSEEPFFLRTHPTYFNGEIVGIHLFIKEAKAFMNDHETFYYLALMDELTGIWNRKAFKEHWLQHLNDSKTNKQQAALILIDIDRFKKFNESLGESQGDELMRMFSNRLSELSHSKCSVYRYNSDEFIFLLKDATFEKIEKVASELLEALKQPFIIDGQEYFISVSIGISLSPADGNDLETLVRKADQALFSVKEHGRSHFRYFRDDMTTAFPNEALMESHLRRAIEFDELSIHLQPQIDLTTNRIDSFEALLRWNNRKFGFVSPAQFIPIAEASGLIINIGDWVIEEVCRYQKEWKDLGYRPVRIAVNISPKQFRREDFARKINDALNKYDVEPTLLEVEITESSMTNVNETFSILSDLKHLGVHVSVDDFGTGYSSLSYLKKYPIDTIKIDQSFIADIAKDEKNEAIIKAIISMSHNLGLEVVAEGIEELFQVAFLKRYRCQKGQGYLYNKPLSVEAVIEQYFVN</sequence>
<dbReference type="PROSITE" id="PS50112">
    <property type="entry name" value="PAS"/>
    <property type="match status" value="1"/>
</dbReference>
<dbReference type="InterPro" id="IPR000014">
    <property type="entry name" value="PAS"/>
</dbReference>
<evidence type="ECO:0000259" key="1">
    <source>
        <dbReference type="PROSITE" id="PS50112"/>
    </source>
</evidence>
<dbReference type="CDD" id="cd01948">
    <property type="entry name" value="EAL"/>
    <property type="match status" value="1"/>
</dbReference>
<evidence type="ECO:0000313" key="4">
    <source>
        <dbReference type="EMBL" id="KOS69663.1"/>
    </source>
</evidence>
<dbReference type="SUPFAM" id="SSF141868">
    <property type="entry name" value="EAL domain-like"/>
    <property type="match status" value="1"/>
</dbReference>
<evidence type="ECO:0000313" key="5">
    <source>
        <dbReference type="Proteomes" id="UP000050668"/>
    </source>
</evidence>
<dbReference type="InterPro" id="IPR035919">
    <property type="entry name" value="EAL_sf"/>
</dbReference>
<accession>A0ABR5K410</accession>
<dbReference type="InterPro" id="IPR035965">
    <property type="entry name" value="PAS-like_dom_sf"/>
</dbReference>
<feature type="domain" description="EAL" evidence="2">
    <location>
        <begin position="421"/>
        <end position="673"/>
    </location>
</feature>
<protein>
    <submittedName>
        <fullName evidence="4">Diguanylate cyclase</fullName>
    </submittedName>
</protein>
<dbReference type="PROSITE" id="PS50887">
    <property type="entry name" value="GGDEF"/>
    <property type="match status" value="1"/>
</dbReference>
<dbReference type="SMART" id="SM00052">
    <property type="entry name" value="EAL"/>
    <property type="match status" value="1"/>
</dbReference>
<keyword evidence="5" id="KW-1185">Reference proteome</keyword>
<dbReference type="PROSITE" id="PS50883">
    <property type="entry name" value="EAL"/>
    <property type="match status" value="1"/>
</dbReference>
<dbReference type="Proteomes" id="UP000050668">
    <property type="component" value="Unassembled WGS sequence"/>
</dbReference>
<dbReference type="CDD" id="cd01949">
    <property type="entry name" value="GGDEF"/>
    <property type="match status" value="1"/>
</dbReference>
<dbReference type="SMART" id="SM00267">
    <property type="entry name" value="GGDEF"/>
    <property type="match status" value="1"/>
</dbReference>
<feature type="domain" description="PAS" evidence="1">
    <location>
        <begin position="130"/>
        <end position="194"/>
    </location>
</feature>
<comment type="caution">
    <text evidence="4">The sequence shown here is derived from an EMBL/GenBank/DDBJ whole genome shotgun (WGS) entry which is preliminary data.</text>
</comment>
<dbReference type="InterPro" id="IPR052155">
    <property type="entry name" value="Biofilm_reg_signaling"/>
</dbReference>
<dbReference type="Pfam" id="PF00563">
    <property type="entry name" value="EAL"/>
    <property type="match status" value="1"/>
</dbReference>
<dbReference type="Gene3D" id="3.30.70.270">
    <property type="match status" value="1"/>
</dbReference>
<reference evidence="5" key="1">
    <citation type="submission" date="2015-07" db="EMBL/GenBank/DDBJ databases">
        <title>Fjat-14205 dsm 2895.</title>
        <authorList>
            <person name="Liu B."/>
            <person name="Wang J."/>
            <person name="Zhu Y."/>
            <person name="Liu G."/>
            <person name="Chen Q."/>
            <person name="Chen Z."/>
            <person name="Lan J."/>
            <person name="Che J."/>
            <person name="Ge C."/>
            <person name="Shi H."/>
            <person name="Pan Z."/>
            <person name="Liu X."/>
        </authorList>
    </citation>
    <scope>NUCLEOTIDE SEQUENCE [LARGE SCALE GENOMIC DNA]</scope>
    <source>
        <strain evidence="5">DSM 25560</strain>
    </source>
</reference>